<dbReference type="SMART" id="SM00028">
    <property type="entry name" value="TPR"/>
    <property type="match status" value="4"/>
</dbReference>
<keyword evidence="3" id="KW-0687">Ribonucleoprotein</keyword>
<dbReference type="GO" id="GO:0006412">
    <property type="term" value="P:translation"/>
    <property type="evidence" value="ECO:0007669"/>
    <property type="project" value="InterPro"/>
</dbReference>
<dbReference type="InterPro" id="IPR011990">
    <property type="entry name" value="TPR-like_helical_dom_sf"/>
</dbReference>
<dbReference type="GO" id="GO:0003676">
    <property type="term" value="F:nucleic acid binding"/>
    <property type="evidence" value="ECO:0007669"/>
    <property type="project" value="InterPro"/>
</dbReference>
<sequence>MVVTFIGGIYCYGTGRLGVRLDEDEQHGLPRCVTFTFQRDNSTIHASRSIKTWLEDNSVNTPDWLSRSHDMNPMENLWAILISWIYADNRQFEIIYFYSFTVMDKPLTLAKVTKIIGRTGSQGQCTQVRVEFMNDSNNRSIIRNVKGPVREGDILTFMIMKLFDHIQTLYNNELYEDLVFLYEMVPSSGNLSTKNEALMAVYAGDAYFQLERYCLSRRNYFKALQLYPQISRGITLKNFTDADVRFRYHKCLVKEKRFEEAIGVLAKIPESQASSKVRYAMAKLLATRDQKTIGPSNATMHLQEVYLSCDSAFGTLSTLLRNGSSVEEDASAIGTKLDGSIVLKTWLQVQELLGKGQTEKALKLLRNLGTTNPKVMIEMARIYYSLGMKEEARAELSKAHSLDNEQYEGMDLLALLFAQDRVCHLKDLESLATQLMNKNENTVEAWIAFGHLARCQGKQQTAIHFAHKACSLNVLGGRPRSEAMLLKALVLLDLESNYQFVLDKIDDALRHLSDAIRNDPRNMDLYEAQVSVHLQRAKIREARAAVCVCLQNMPTDPRARVLKATVLLATSGGSARDNPMVPMHSMGRMHHMLGDFLSKTGHASRAYEHTNTAITKGYENANAQMSGLESALAYQTPPAATPSVRGVCPRAPRFRGRVRVPAPSFDTPSSIEGVVINGMDIDSPET</sequence>
<dbReference type="Proteomes" id="UP000095283">
    <property type="component" value="Unplaced"/>
</dbReference>
<evidence type="ECO:0000313" key="7">
    <source>
        <dbReference type="WBParaSite" id="Hba_06585"/>
    </source>
</evidence>
<proteinExistence type="inferred from homology"/>
<dbReference type="GO" id="GO:0030490">
    <property type="term" value="P:maturation of SSU-rRNA"/>
    <property type="evidence" value="ECO:0007669"/>
    <property type="project" value="TreeGrafter"/>
</dbReference>
<dbReference type="WBParaSite" id="Hba_06585">
    <property type="protein sequence ID" value="Hba_06585"/>
    <property type="gene ID" value="Hba_06585"/>
</dbReference>
<dbReference type="PANTHER" id="PTHR10769:SF3">
    <property type="entry name" value="SMALL RIBOSOMAL SUBUNIT PROTEIN ES28"/>
    <property type="match status" value="1"/>
</dbReference>
<dbReference type="SUPFAM" id="SSF50249">
    <property type="entry name" value="Nucleic acid-binding proteins"/>
    <property type="match status" value="1"/>
</dbReference>
<dbReference type="SUPFAM" id="SSF48452">
    <property type="entry name" value="TPR-like"/>
    <property type="match status" value="2"/>
</dbReference>
<dbReference type="Gene3D" id="2.40.50.140">
    <property type="entry name" value="Nucleic acid-binding proteins"/>
    <property type="match status" value="1"/>
</dbReference>
<dbReference type="InterPro" id="IPR036397">
    <property type="entry name" value="RNaseH_sf"/>
</dbReference>
<reference evidence="7" key="1">
    <citation type="submission" date="2016-11" db="UniProtKB">
        <authorList>
            <consortium name="WormBaseParasite"/>
        </authorList>
    </citation>
    <scope>IDENTIFICATION</scope>
</reference>
<dbReference type="InterPro" id="IPR019734">
    <property type="entry name" value="TPR_rpt"/>
</dbReference>
<evidence type="ECO:0000256" key="3">
    <source>
        <dbReference type="ARBA" id="ARBA00023274"/>
    </source>
</evidence>
<keyword evidence="6" id="KW-1185">Reference proteome</keyword>
<dbReference type="PANTHER" id="PTHR10769">
    <property type="entry name" value="40S RIBOSOMAL PROTEIN S28"/>
    <property type="match status" value="1"/>
</dbReference>
<evidence type="ECO:0000256" key="2">
    <source>
        <dbReference type="ARBA" id="ARBA00022980"/>
    </source>
</evidence>
<dbReference type="AlphaFoldDB" id="A0A1I7WN58"/>
<dbReference type="GO" id="GO:0003735">
    <property type="term" value="F:structural constituent of ribosome"/>
    <property type="evidence" value="ECO:0007669"/>
    <property type="project" value="InterPro"/>
</dbReference>
<evidence type="ECO:0000313" key="6">
    <source>
        <dbReference type="Proteomes" id="UP000095283"/>
    </source>
</evidence>
<dbReference type="Gene3D" id="3.30.420.10">
    <property type="entry name" value="Ribonuclease H-like superfamily/Ribonuclease H"/>
    <property type="match status" value="1"/>
</dbReference>
<evidence type="ECO:0000256" key="5">
    <source>
        <dbReference type="ARBA" id="ARBA00035453"/>
    </source>
</evidence>
<dbReference type="Pfam" id="PF01200">
    <property type="entry name" value="Ribosomal_S28e"/>
    <property type="match status" value="1"/>
</dbReference>
<evidence type="ECO:0000256" key="1">
    <source>
        <dbReference type="ARBA" id="ARBA00005943"/>
    </source>
</evidence>
<dbReference type="InterPro" id="IPR012340">
    <property type="entry name" value="NA-bd_OB-fold"/>
</dbReference>
<organism evidence="6 7">
    <name type="scientific">Heterorhabditis bacteriophora</name>
    <name type="common">Entomopathogenic nematode worm</name>
    <dbReference type="NCBI Taxonomy" id="37862"/>
    <lineage>
        <taxon>Eukaryota</taxon>
        <taxon>Metazoa</taxon>
        <taxon>Ecdysozoa</taxon>
        <taxon>Nematoda</taxon>
        <taxon>Chromadorea</taxon>
        <taxon>Rhabditida</taxon>
        <taxon>Rhabditina</taxon>
        <taxon>Rhabditomorpha</taxon>
        <taxon>Strongyloidea</taxon>
        <taxon>Heterorhabditidae</taxon>
        <taxon>Heterorhabditis</taxon>
    </lineage>
</organism>
<dbReference type="Gene3D" id="1.25.40.10">
    <property type="entry name" value="Tetratricopeptide repeat domain"/>
    <property type="match status" value="2"/>
</dbReference>
<name>A0A1I7WN58_HETBA</name>
<keyword evidence="2" id="KW-0689">Ribosomal protein</keyword>
<accession>A0A1I7WN58</accession>
<evidence type="ECO:0000256" key="4">
    <source>
        <dbReference type="ARBA" id="ARBA00035146"/>
    </source>
</evidence>
<dbReference type="InterPro" id="IPR000289">
    <property type="entry name" value="Ribosomal_eS28"/>
</dbReference>
<dbReference type="CDD" id="cd04457">
    <property type="entry name" value="S1_S28E"/>
    <property type="match status" value="1"/>
</dbReference>
<dbReference type="GO" id="GO:0022627">
    <property type="term" value="C:cytosolic small ribosomal subunit"/>
    <property type="evidence" value="ECO:0007669"/>
    <property type="project" value="TreeGrafter"/>
</dbReference>
<dbReference type="GO" id="GO:0000028">
    <property type="term" value="P:ribosomal small subunit assembly"/>
    <property type="evidence" value="ECO:0007669"/>
    <property type="project" value="TreeGrafter"/>
</dbReference>
<protein>
    <recommendedName>
        <fullName evidence="4">Small ribosomal subunit protein eS28</fullName>
    </recommendedName>
    <alternativeName>
        <fullName evidence="5">40S ribosomal protein S28</fullName>
    </alternativeName>
</protein>
<comment type="similarity">
    <text evidence="1">Belongs to the eukaryotic ribosomal protein eS28 family.</text>
</comment>